<sequence length="88" mass="10240">YPEKNGIEIGRVVFSDEFTPENIIKSFGSEALNYEEAFGFTYQENEELKVKDALLEKKVVKLQQINQELEEALELEVKTSKYHLEVLE</sequence>
<feature type="non-terminal residue" evidence="2">
    <location>
        <position position="88"/>
    </location>
</feature>
<accession>A0A9N9NRX5</accession>
<dbReference type="Proteomes" id="UP000789570">
    <property type="component" value="Unassembled WGS sequence"/>
</dbReference>
<name>A0A9N9NRX5_9GLOM</name>
<protein>
    <submittedName>
        <fullName evidence="2">7731_t:CDS:1</fullName>
    </submittedName>
</protein>
<dbReference type="AlphaFoldDB" id="A0A9N9NRX5"/>
<evidence type="ECO:0000256" key="1">
    <source>
        <dbReference type="SAM" id="Coils"/>
    </source>
</evidence>
<evidence type="ECO:0000313" key="2">
    <source>
        <dbReference type="EMBL" id="CAG8754743.1"/>
    </source>
</evidence>
<evidence type="ECO:0000313" key="3">
    <source>
        <dbReference type="Proteomes" id="UP000789570"/>
    </source>
</evidence>
<proteinExistence type="predicted"/>
<organism evidence="2 3">
    <name type="scientific">Funneliformis caledonium</name>
    <dbReference type="NCBI Taxonomy" id="1117310"/>
    <lineage>
        <taxon>Eukaryota</taxon>
        <taxon>Fungi</taxon>
        <taxon>Fungi incertae sedis</taxon>
        <taxon>Mucoromycota</taxon>
        <taxon>Glomeromycotina</taxon>
        <taxon>Glomeromycetes</taxon>
        <taxon>Glomerales</taxon>
        <taxon>Glomeraceae</taxon>
        <taxon>Funneliformis</taxon>
    </lineage>
</organism>
<feature type="non-terminal residue" evidence="2">
    <location>
        <position position="1"/>
    </location>
</feature>
<gene>
    <name evidence="2" type="ORF">FCALED_LOCUS16532</name>
</gene>
<comment type="caution">
    <text evidence="2">The sequence shown here is derived from an EMBL/GenBank/DDBJ whole genome shotgun (WGS) entry which is preliminary data.</text>
</comment>
<feature type="coiled-coil region" evidence="1">
    <location>
        <begin position="52"/>
        <end position="79"/>
    </location>
</feature>
<keyword evidence="3" id="KW-1185">Reference proteome</keyword>
<keyword evidence="1" id="KW-0175">Coiled coil</keyword>
<dbReference type="EMBL" id="CAJVPQ010019774">
    <property type="protein sequence ID" value="CAG8754743.1"/>
    <property type="molecule type" value="Genomic_DNA"/>
</dbReference>
<dbReference type="OrthoDB" id="10365129at2759"/>
<reference evidence="2" key="1">
    <citation type="submission" date="2021-06" db="EMBL/GenBank/DDBJ databases">
        <authorList>
            <person name="Kallberg Y."/>
            <person name="Tangrot J."/>
            <person name="Rosling A."/>
        </authorList>
    </citation>
    <scope>NUCLEOTIDE SEQUENCE</scope>
    <source>
        <strain evidence="2">UK204</strain>
    </source>
</reference>